<comment type="caution">
    <text evidence="2">The sequence shown here is derived from an EMBL/GenBank/DDBJ whole genome shotgun (WGS) entry which is preliminary data.</text>
</comment>
<dbReference type="InterPro" id="IPR013154">
    <property type="entry name" value="ADH-like_N"/>
</dbReference>
<dbReference type="PANTHER" id="PTHR43677">
    <property type="entry name" value="SHORT-CHAIN DEHYDROGENASE/REDUCTASE"/>
    <property type="match status" value="1"/>
</dbReference>
<feature type="domain" description="Enoyl reductase (ER)" evidence="1">
    <location>
        <begin position="10"/>
        <end position="315"/>
    </location>
</feature>
<dbReference type="SUPFAM" id="SSF51735">
    <property type="entry name" value="NAD(P)-binding Rossmann-fold domains"/>
    <property type="match status" value="1"/>
</dbReference>
<dbReference type="RefSeq" id="WP_343975402.1">
    <property type="nucleotide sequence ID" value="NZ_BAAAHK010000013.1"/>
</dbReference>
<protein>
    <submittedName>
        <fullName evidence="2">Zinc-binding dehydrogenase</fullName>
    </submittedName>
</protein>
<dbReference type="InterPro" id="IPR036291">
    <property type="entry name" value="NAD(P)-bd_dom_sf"/>
</dbReference>
<dbReference type="SMART" id="SM00829">
    <property type="entry name" value="PKS_ER"/>
    <property type="match status" value="1"/>
</dbReference>
<dbReference type="Gene3D" id="3.90.180.10">
    <property type="entry name" value="Medium-chain alcohol dehydrogenases, catalytic domain"/>
    <property type="match status" value="1"/>
</dbReference>
<dbReference type="InterPro" id="IPR011032">
    <property type="entry name" value="GroES-like_sf"/>
</dbReference>
<dbReference type="EMBL" id="BAAAHK010000013">
    <property type="protein sequence ID" value="GAA0951192.1"/>
    <property type="molecule type" value="Genomic_DNA"/>
</dbReference>
<dbReference type="InterPro" id="IPR020843">
    <property type="entry name" value="ER"/>
</dbReference>
<sequence>MRAIRYYEHGGPDVLQLADVTAPEPADGQVLIEVEAVGANAIDSTFRSGNSPWPRPLPGALTGDAVGRMTRLGPGAPAGVQVGQRVAALSEDAFAEQVAVDAEWLAPIPEDTDAGAATTLSMPAPLALRLLKAGRLQPGETVLIQSAAGGIGHLAVQLARALGAGTVIGTASSAAKLDFIREQGADLAIDLSDGDWTKQLPPVDLVLDSVGGKVFDQGLEALAPLGRMVTYGAISGELPTVNATSLFSLISVTGISMLAWRSARPAEARADITEVTRLLKSGDLHPVTSTHYPLTETRRLHETLDARTNLGRLIATI</sequence>
<keyword evidence="3" id="KW-1185">Reference proteome</keyword>
<dbReference type="InterPro" id="IPR051397">
    <property type="entry name" value="Zn-ADH-like_protein"/>
</dbReference>
<dbReference type="SUPFAM" id="SSF50129">
    <property type="entry name" value="GroES-like"/>
    <property type="match status" value="1"/>
</dbReference>
<dbReference type="InterPro" id="IPR013149">
    <property type="entry name" value="ADH-like_C"/>
</dbReference>
<dbReference type="InterPro" id="IPR002364">
    <property type="entry name" value="Quin_OxRdtase/zeta-crystal_CS"/>
</dbReference>
<dbReference type="Pfam" id="PF08240">
    <property type="entry name" value="ADH_N"/>
    <property type="match status" value="1"/>
</dbReference>
<dbReference type="Proteomes" id="UP001500542">
    <property type="component" value="Unassembled WGS sequence"/>
</dbReference>
<evidence type="ECO:0000313" key="3">
    <source>
        <dbReference type="Proteomes" id="UP001500542"/>
    </source>
</evidence>
<dbReference type="PANTHER" id="PTHR43677:SF4">
    <property type="entry name" value="QUINONE OXIDOREDUCTASE-LIKE PROTEIN 2"/>
    <property type="match status" value="1"/>
</dbReference>
<dbReference type="Pfam" id="PF00107">
    <property type="entry name" value="ADH_zinc_N"/>
    <property type="match status" value="1"/>
</dbReference>
<evidence type="ECO:0000259" key="1">
    <source>
        <dbReference type="SMART" id="SM00829"/>
    </source>
</evidence>
<organism evidence="2 3">
    <name type="scientific">Kribbella koreensis</name>
    <dbReference type="NCBI Taxonomy" id="57909"/>
    <lineage>
        <taxon>Bacteria</taxon>
        <taxon>Bacillati</taxon>
        <taxon>Actinomycetota</taxon>
        <taxon>Actinomycetes</taxon>
        <taxon>Propionibacteriales</taxon>
        <taxon>Kribbellaceae</taxon>
        <taxon>Kribbella</taxon>
    </lineage>
</organism>
<proteinExistence type="predicted"/>
<reference evidence="2 3" key="1">
    <citation type="journal article" date="2019" name="Int. J. Syst. Evol. Microbiol.">
        <title>The Global Catalogue of Microorganisms (GCM) 10K type strain sequencing project: providing services to taxonomists for standard genome sequencing and annotation.</title>
        <authorList>
            <consortium name="The Broad Institute Genomics Platform"/>
            <consortium name="The Broad Institute Genome Sequencing Center for Infectious Disease"/>
            <person name="Wu L."/>
            <person name="Ma J."/>
        </authorList>
    </citation>
    <scope>NUCLEOTIDE SEQUENCE [LARGE SCALE GENOMIC DNA]</scope>
    <source>
        <strain evidence="2 3">JCM 10977</strain>
    </source>
</reference>
<name>A0ABN1R2Y9_9ACTN</name>
<accession>A0ABN1R2Y9</accession>
<dbReference type="Gene3D" id="3.40.50.720">
    <property type="entry name" value="NAD(P)-binding Rossmann-like Domain"/>
    <property type="match status" value="1"/>
</dbReference>
<evidence type="ECO:0000313" key="2">
    <source>
        <dbReference type="EMBL" id="GAA0951192.1"/>
    </source>
</evidence>
<dbReference type="PROSITE" id="PS01162">
    <property type="entry name" value="QOR_ZETA_CRYSTAL"/>
    <property type="match status" value="1"/>
</dbReference>
<gene>
    <name evidence="2" type="ORF">GCM10009554_52220</name>
</gene>